<dbReference type="PANTHER" id="PTHR13800:SF1">
    <property type="entry name" value="TRANSIENT RECEPTOR POTENTIAL CATION CHANNEL TRPM"/>
    <property type="match status" value="1"/>
</dbReference>
<dbReference type="AlphaFoldDB" id="A0A914D8H6"/>
<feature type="transmembrane region" description="Helical" evidence="2">
    <location>
        <begin position="74"/>
        <end position="96"/>
    </location>
</feature>
<keyword evidence="2" id="KW-0472">Membrane</keyword>
<reference evidence="4" key="1">
    <citation type="submission" date="2022-11" db="UniProtKB">
        <authorList>
            <consortium name="WormBaseParasite"/>
        </authorList>
    </citation>
    <scope>IDENTIFICATION</scope>
</reference>
<sequence length="382" mass="44548">MYPNEEWHYLLLRNIFYKPYLMVYGELDAGEIDLCDDDAWYGHLNNGNPLSNYSASDPINCTPGYWLQPFMMSLFLVVASILLLTMLIATFNAIFLQAQNMSNQIWLFQRYNKVIQYEWTPCIPPPFTPIYYIYMLFKYVKYRQGYWWRPNSGKIKKKHERNIGSHAIGHRHTLFELSLKLYLSQEQIEKLHDFEEECMDELSRAKETTKLLSTDERIKRTCERTEAVYTKLDETLDVRPEFKLETHPKEGETDLKVSEIKSPCEIKVGRYERKFSSQPDSSKFYTRQLSKNWAGYTSITDAIIVQDIELGPTPGGISRTISMNEATSSKEPMKREDSMELLDLLESDENIDANSKIEEEIGTIDQVFESDGDIDNSSIDNK</sequence>
<feature type="region of interest" description="Disordered" evidence="1">
    <location>
        <begin position="353"/>
        <end position="382"/>
    </location>
</feature>
<dbReference type="PANTHER" id="PTHR13800">
    <property type="entry name" value="TRANSIENT RECEPTOR POTENTIAL CATION CHANNEL, SUBFAMILY M, MEMBER 6"/>
    <property type="match status" value="1"/>
</dbReference>
<dbReference type="GO" id="GO:0005261">
    <property type="term" value="F:monoatomic cation channel activity"/>
    <property type="evidence" value="ECO:0007669"/>
    <property type="project" value="TreeGrafter"/>
</dbReference>
<proteinExistence type="predicted"/>
<accession>A0A914D8H6</accession>
<keyword evidence="3" id="KW-1185">Reference proteome</keyword>
<evidence type="ECO:0000313" key="4">
    <source>
        <dbReference type="WBParaSite" id="ACRNAN_scaffold2034.g11043.t1"/>
    </source>
</evidence>
<organism evidence="3 4">
    <name type="scientific">Acrobeloides nanus</name>
    <dbReference type="NCBI Taxonomy" id="290746"/>
    <lineage>
        <taxon>Eukaryota</taxon>
        <taxon>Metazoa</taxon>
        <taxon>Ecdysozoa</taxon>
        <taxon>Nematoda</taxon>
        <taxon>Chromadorea</taxon>
        <taxon>Rhabditida</taxon>
        <taxon>Tylenchina</taxon>
        <taxon>Cephalobomorpha</taxon>
        <taxon>Cephaloboidea</taxon>
        <taxon>Cephalobidae</taxon>
        <taxon>Acrobeloides</taxon>
    </lineage>
</organism>
<evidence type="ECO:0000313" key="3">
    <source>
        <dbReference type="Proteomes" id="UP000887540"/>
    </source>
</evidence>
<evidence type="ECO:0000256" key="2">
    <source>
        <dbReference type="SAM" id="Phobius"/>
    </source>
</evidence>
<name>A0A914D8H6_9BILA</name>
<evidence type="ECO:0000256" key="1">
    <source>
        <dbReference type="SAM" id="MobiDB-lite"/>
    </source>
</evidence>
<dbReference type="Proteomes" id="UP000887540">
    <property type="component" value="Unplaced"/>
</dbReference>
<dbReference type="InterPro" id="IPR050927">
    <property type="entry name" value="TRPM"/>
</dbReference>
<keyword evidence="2" id="KW-1133">Transmembrane helix</keyword>
<dbReference type="GO" id="GO:0030001">
    <property type="term" value="P:metal ion transport"/>
    <property type="evidence" value="ECO:0007669"/>
    <property type="project" value="TreeGrafter"/>
</dbReference>
<dbReference type="GO" id="GO:0005886">
    <property type="term" value="C:plasma membrane"/>
    <property type="evidence" value="ECO:0007669"/>
    <property type="project" value="TreeGrafter"/>
</dbReference>
<keyword evidence="2" id="KW-0812">Transmembrane</keyword>
<protein>
    <submittedName>
        <fullName evidence="4">Uncharacterized protein</fullName>
    </submittedName>
</protein>
<dbReference type="WBParaSite" id="ACRNAN_scaffold2034.g11043.t1">
    <property type="protein sequence ID" value="ACRNAN_scaffold2034.g11043.t1"/>
    <property type="gene ID" value="ACRNAN_scaffold2034.g11043"/>
</dbReference>